<dbReference type="Gene3D" id="1.10.101.10">
    <property type="entry name" value="PGBD-like superfamily/PGBD"/>
    <property type="match status" value="1"/>
</dbReference>
<dbReference type="RefSeq" id="WP_187246744.1">
    <property type="nucleotide sequence ID" value="NZ_BAAAOK010000006.1"/>
</dbReference>
<feature type="domain" description="Peptidoglycan binding-like" evidence="2">
    <location>
        <begin position="121"/>
        <end position="166"/>
    </location>
</feature>
<name>A0ABR7LYD7_9ACTN</name>
<evidence type="ECO:0000259" key="2">
    <source>
        <dbReference type="Pfam" id="PF01471"/>
    </source>
</evidence>
<keyword evidence="4" id="KW-1185">Reference proteome</keyword>
<evidence type="ECO:0000256" key="1">
    <source>
        <dbReference type="SAM" id="MobiDB-lite"/>
    </source>
</evidence>
<dbReference type="InterPro" id="IPR036366">
    <property type="entry name" value="PGBDSf"/>
</dbReference>
<evidence type="ECO:0000313" key="3">
    <source>
        <dbReference type="EMBL" id="MBC6469698.1"/>
    </source>
</evidence>
<comment type="caution">
    <text evidence="3">The sequence shown here is derived from an EMBL/GenBank/DDBJ whole genome shotgun (WGS) entry which is preliminary data.</text>
</comment>
<gene>
    <name evidence="3" type="ORF">HKK74_30030</name>
</gene>
<dbReference type="InterPro" id="IPR036365">
    <property type="entry name" value="PGBD-like_sf"/>
</dbReference>
<protein>
    <submittedName>
        <fullName evidence="3">Peptidoglycan-binding protein</fullName>
    </submittedName>
</protein>
<accession>A0ABR7LYD7</accession>
<dbReference type="InterPro" id="IPR002477">
    <property type="entry name" value="Peptidoglycan-bd-like"/>
</dbReference>
<dbReference type="EMBL" id="JABVEC010000030">
    <property type="protein sequence ID" value="MBC6469698.1"/>
    <property type="molecule type" value="Genomic_DNA"/>
</dbReference>
<dbReference type="SUPFAM" id="SSF47090">
    <property type="entry name" value="PGBD-like"/>
    <property type="match status" value="1"/>
</dbReference>
<proteinExistence type="predicted"/>
<sequence>MRAGVVPAAIAVVLAAGGVGAWQVTRPRPAADENAPRVAVTSAVVSRGDIVARVQLPGVLEFDGTYSIANQLPPGVVTSVARTGSVLARGSRLFTVGATPAVLMYGSRPAYRDFAAGMTDGGDVRDLERNLAALGMDPGRAMTVDRHFSAATAAAIRRWQKARGLPLAARTGRLALGEVVFLPGRIRVKSAETTSGSSAGPGARMLAATSTNQVVRVTLSTDQRSQVHVGDRVEVTLTGVPRGVQGRVRSVGTVATAPTQAGGGGGDGPNAQGPATVPVTIVLIRPGKAFAGLDLAPVQVAVAGSRRQGVLTIPITALLARPGGGYQVALLEGTSRRLLPVRPGLYDQDTGTVEVTGAGVREGARVEVPVS</sequence>
<reference evidence="3 4" key="1">
    <citation type="submission" date="2020-06" db="EMBL/GenBank/DDBJ databases">
        <title>Actinomadura xiongansis sp. nov., isolated from soil of Baiyangdian.</title>
        <authorList>
            <person name="Zhang X."/>
        </authorList>
    </citation>
    <scope>NUCLEOTIDE SEQUENCE [LARGE SCALE GENOMIC DNA]</scope>
    <source>
        <strain evidence="3 4">HBUM206468</strain>
    </source>
</reference>
<evidence type="ECO:0000313" key="4">
    <source>
        <dbReference type="Proteomes" id="UP000805614"/>
    </source>
</evidence>
<organism evidence="3 4">
    <name type="scientific">Actinomadura alba</name>
    <dbReference type="NCBI Taxonomy" id="406431"/>
    <lineage>
        <taxon>Bacteria</taxon>
        <taxon>Bacillati</taxon>
        <taxon>Actinomycetota</taxon>
        <taxon>Actinomycetes</taxon>
        <taxon>Streptosporangiales</taxon>
        <taxon>Thermomonosporaceae</taxon>
        <taxon>Actinomadura</taxon>
    </lineage>
</organism>
<dbReference type="Proteomes" id="UP000805614">
    <property type="component" value="Unassembled WGS sequence"/>
</dbReference>
<feature type="region of interest" description="Disordered" evidence="1">
    <location>
        <begin position="253"/>
        <end position="273"/>
    </location>
</feature>
<dbReference type="Pfam" id="PF01471">
    <property type="entry name" value="PG_binding_1"/>
    <property type="match status" value="1"/>
</dbReference>